<keyword evidence="5" id="KW-0472">Membrane</keyword>
<comment type="caution">
    <text evidence="9">The sequence shown here is derived from an EMBL/GenBank/DDBJ whole genome shotgun (WGS) entry which is preliminary data.</text>
</comment>
<name>A0A3D1JJ26_9CHLR</name>
<dbReference type="STRING" id="229919.GCA_001050195_03332"/>
<proteinExistence type="inferred from homology"/>
<evidence type="ECO:0000256" key="2">
    <source>
        <dbReference type="ARBA" id="ARBA00008610"/>
    </source>
</evidence>
<keyword evidence="3" id="KW-1003">Cell membrane</keyword>
<dbReference type="PROSITE" id="PS51257">
    <property type="entry name" value="PROKAR_LIPOPROTEIN"/>
    <property type="match status" value="1"/>
</dbReference>
<evidence type="ECO:0000256" key="1">
    <source>
        <dbReference type="ARBA" id="ARBA00004193"/>
    </source>
</evidence>
<evidence type="ECO:0000256" key="7">
    <source>
        <dbReference type="SAM" id="SignalP"/>
    </source>
</evidence>
<feature type="domain" description="ABC transporter substrate-binding protein PnrA-like" evidence="8">
    <location>
        <begin position="38"/>
        <end position="344"/>
    </location>
</feature>
<evidence type="ECO:0000256" key="3">
    <source>
        <dbReference type="ARBA" id="ARBA00022475"/>
    </source>
</evidence>
<keyword evidence="4 7" id="KW-0732">Signal</keyword>
<dbReference type="CDD" id="cd06354">
    <property type="entry name" value="PBP1_PrnA-like"/>
    <property type="match status" value="1"/>
</dbReference>
<organism evidence="9 10">
    <name type="scientific">Anaerolinea thermolimosa</name>
    <dbReference type="NCBI Taxonomy" id="229919"/>
    <lineage>
        <taxon>Bacteria</taxon>
        <taxon>Bacillati</taxon>
        <taxon>Chloroflexota</taxon>
        <taxon>Anaerolineae</taxon>
        <taxon>Anaerolineales</taxon>
        <taxon>Anaerolineaceae</taxon>
        <taxon>Anaerolinea</taxon>
    </lineage>
</organism>
<dbReference type="InterPro" id="IPR028082">
    <property type="entry name" value="Peripla_BP_I"/>
</dbReference>
<evidence type="ECO:0000313" key="10">
    <source>
        <dbReference type="Proteomes" id="UP000264141"/>
    </source>
</evidence>
<dbReference type="PANTHER" id="PTHR34296:SF2">
    <property type="entry name" value="ABC TRANSPORTER GUANOSINE-BINDING PROTEIN NUPN"/>
    <property type="match status" value="1"/>
</dbReference>
<evidence type="ECO:0000256" key="4">
    <source>
        <dbReference type="ARBA" id="ARBA00022729"/>
    </source>
</evidence>
<dbReference type="AlphaFoldDB" id="A0A3D1JJ26"/>
<feature type="signal peptide" evidence="7">
    <location>
        <begin position="1"/>
        <end position="24"/>
    </location>
</feature>
<evidence type="ECO:0000259" key="8">
    <source>
        <dbReference type="Pfam" id="PF02608"/>
    </source>
</evidence>
<accession>A0A3D1JJ26</accession>
<dbReference type="Proteomes" id="UP000264141">
    <property type="component" value="Unassembled WGS sequence"/>
</dbReference>
<dbReference type="PANTHER" id="PTHR34296">
    <property type="entry name" value="TRANSCRIPTIONAL ACTIVATOR PROTEIN MED"/>
    <property type="match status" value="1"/>
</dbReference>
<comment type="subcellular location">
    <subcellularLocation>
        <location evidence="1">Cell membrane</location>
        <topology evidence="1">Lipid-anchor</topology>
    </subcellularLocation>
</comment>
<keyword evidence="6" id="KW-0449">Lipoprotein</keyword>
<dbReference type="EMBL" id="DPBP01000031">
    <property type="protein sequence ID" value="HCE17768.1"/>
    <property type="molecule type" value="Genomic_DNA"/>
</dbReference>
<comment type="similarity">
    <text evidence="2">Belongs to the BMP lipoprotein family.</text>
</comment>
<dbReference type="InterPro" id="IPR003760">
    <property type="entry name" value="PnrA-like"/>
</dbReference>
<sequence>MKKLSLFLAVVVVLSLVLSACQPAATTQAPAAKKKICQVTDTGGIDDKSFNATAWKGAEMAQKELGWEAKYLESKEVADYEKNINAFLEEKCDLIVTVGFLLGDATKALAEANPNAKFSIVDFSYDPPVANVVGQVFATDEAAFLAGYLAAGMTKTGKVGTFGGLPIPTVTIFMDGFTRGVKYYNQLKGTNVEVLGYDLNDPNKGLFTNSFDDQTKGKEFGITLMDEGADIIMPVAGPVGLGTAAAVKERGNALIIGVDSDWFLTAPDYADITLTSVMKFMDVTTFNVAKSVEDGTFKGGTNVVGTLANGGVGLAPYHNLDSKVPAELKSEVEQLKKDIIDGKIKLADIK</sequence>
<dbReference type="InterPro" id="IPR050957">
    <property type="entry name" value="BMP_lipoprotein"/>
</dbReference>
<dbReference type="Pfam" id="PF02608">
    <property type="entry name" value="Bmp"/>
    <property type="match status" value="1"/>
</dbReference>
<protein>
    <submittedName>
        <fullName evidence="9">BMP family ABC transporter substrate-binding protein</fullName>
    </submittedName>
</protein>
<dbReference type="GO" id="GO:0005886">
    <property type="term" value="C:plasma membrane"/>
    <property type="evidence" value="ECO:0007669"/>
    <property type="project" value="UniProtKB-SubCell"/>
</dbReference>
<evidence type="ECO:0000313" key="9">
    <source>
        <dbReference type="EMBL" id="HCE17768.1"/>
    </source>
</evidence>
<reference evidence="9 10" key="1">
    <citation type="journal article" date="2018" name="Nat. Biotechnol.">
        <title>A standardized bacterial taxonomy based on genome phylogeny substantially revises the tree of life.</title>
        <authorList>
            <person name="Parks D.H."/>
            <person name="Chuvochina M."/>
            <person name="Waite D.W."/>
            <person name="Rinke C."/>
            <person name="Skarshewski A."/>
            <person name="Chaumeil P.A."/>
            <person name="Hugenholtz P."/>
        </authorList>
    </citation>
    <scope>NUCLEOTIDE SEQUENCE [LARGE SCALE GENOMIC DNA]</scope>
    <source>
        <strain evidence="9">UBA8781</strain>
    </source>
</reference>
<evidence type="ECO:0000256" key="5">
    <source>
        <dbReference type="ARBA" id="ARBA00023136"/>
    </source>
</evidence>
<feature type="chain" id="PRO_5017690927" evidence="7">
    <location>
        <begin position="25"/>
        <end position="350"/>
    </location>
</feature>
<evidence type="ECO:0000256" key="6">
    <source>
        <dbReference type="ARBA" id="ARBA00023288"/>
    </source>
</evidence>
<dbReference type="SUPFAM" id="SSF53822">
    <property type="entry name" value="Periplasmic binding protein-like I"/>
    <property type="match status" value="1"/>
</dbReference>
<dbReference type="Gene3D" id="3.40.50.2300">
    <property type="match status" value="2"/>
</dbReference>
<gene>
    <name evidence="9" type="ORF">DEQ80_07910</name>
</gene>